<dbReference type="GO" id="GO:0016787">
    <property type="term" value="F:hydrolase activity"/>
    <property type="evidence" value="ECO:0007669"/>
    <property type="project" value="UniProtKB-KW"/>
</dbReference>
<evidence type="ECO:0000313" key="7">
    <source>
        <dbReference type="EMBL" id="GAA2528106.1"/>
    </source>
</evidence>
<accession>A0ABN3NNW4</accession>
<evidence type="ECO:0000256" key="2">
    <source>
        <dbReference type="ARBA" id="ARBA00022729"/>
    </source>
</evidence>
<proteinExistence type="inferred from homology"/>
<reference evidence="7 8" key="1">
    <citation type="journal article" date="2019" name="Int. J. Syst. Evol. Microbiol.">
        <title>The Global Catalogue of Microorganisms (GCM) 10K type strain sequencing project: providing services to taxonomists for standard genome sequencing and annotation.</title>
        <authorList>
            <consortium name="The Broad Institute Genomics Platform"/>
            <consortium name="The Broad Institute Genome Sequencing Center for Infectious Disease"/>
            <person name="Wu L."/>
            <person name="Ma J."/>
        </authorList>
    </citation>
    <scope>NUCLEOTIDE SEQUENCE [LARGE SCALE GENOMIC DNA]</scope>
    <source>
        <strain evidence="7 8">JCM 3367</strain>
    </source>
</reference>
<dbReference type="InterPro" id="IPR029058">
    <property type="entry name" value="AB_hydrolase_fold"/>
</dbReference>
<gene>
    <name evidence="7" type="ORF">GCM10010201_28820</name>
</gene>
<dbReference type="PANTHER" id="PTHR43248:SF29">
    <property type="entry name" value="TRIPEPTIDYL AMINOPEPTIDASE"/>
    <property type="match status" value="1"/>
</dbReference>
<dbReference type="Pfam" id="PF08386">
    <property type="entry name" value="Abhydrolase_4"/>
    <property type="match status" value="1"/>
</dbReference>
<dbReference type="PANTHER" id="PTHR43248">
    <property type="entry name" value="2-SUCCINYL-6-HYDROXY-2,4-CYCLOHEXADIENE-1-CARBOXYLATE SYNTHASE"/>
    <property type="match status" value="1"/>
</dbReference>
<name>A0ABN3NNW4_9ACTN</name>
<dbReference type="InterPro" id="IPR000073">
    <property type="entry name" value="AB_hydrolase_1"/>
</dbReference>
<feature type="domain" description="Peptidase S33 tripeptidyl aminopeptidase-like C-terminal" evidence="6">
    <location>
        <begin position="401"/>
        <end position="494"/>
    </location>
</feature>
<sequence>MTKSVLASCAAIAVAGSLLALSSGSASATTSATPGAATSAAAETIVWTACTNETLAKRGAQCGYVTAPLDYAKPDGEKIQLAVSRIKHKTADAAAQGPMLVNPGGPGGSGLTLSVLGERVPGGAGDAYDWVGFDPRGVGESKPAISCDPQVFAYNRPEYVPSTKAIEVANLKRAKAYAEACRRSGGALLNNIETVDTIRDMETIRVALGADRISFYGFSYGSYLGQVYATMFPKRIHRMVIDGVVDHRNVWYKANLNQNIAFDANVKTFFQWIAQNDTVYKLGPTGREVEKRYYATSVQLGRKPAGGLIGSSEFADMFLPAGYSQGRWKAIAAAFSGWVNNQDEAAAAALKAAYDYANGPGDDNSYAVYLSVQCTDIQWPKWSRQKKDNAKVHAKAPFYTWANNWFNAPCMYWPAKAGKPVKVDPRKAPPVLIINEERDAATPYGGALQARKIFPKSALISTPGGTQHSVSLRGNACVDNPIAEYLRTGALPKRQPGAGSDVECAPAPRPVATPGFAPAAEHPLDAALWRR</sequence>
<dbReference type="Pfam" id="PF00561">
    <property type="entry name" value="Abhydrolase_1"/>
    <property type="match status" value="1"/>
</dbReference>
<protein>
    <submittedName>
        <fullName evidence="7">Alpha/beta hydrolase</fullName>
    </submittedName>
</protein>
<feature type="domain" description="AB hydrolase-1" evidence="5">
    <location>
        <begin position="98"/>
        <end position="276"/>
    </location>
</feature>
<feature type="chain" id="PRO_5046373023" evidence="4">
    <location>
        <begin position="29"/>
        <end position="531"/>
    </location>
</feature>
<keyword evidence="8" id="KW-1185">Reference proteome</keyword>
<comment type="caution">
    <text evidence="7">The sequence shown here is derived from an EMBL/GenBank/DDBJ whole genome shotgun (WGS) entry which is preliminary data.</text>
</comment>
<feature type="signal peptide" evidence="4">
    <location>
        <begin position="1"/>
        <end position="28"/>
    </location>
</feature>
<evidence type="ECO:0000256" key="1">
    <source>
        <dbReference type="ARBA" id="ARBA00010088"/>
    </source>
</evidence>
<evidence type="ECO:0000259" key="6">
    <source>
        <dbReference type="Pfam" id="PF08386"/>
    </source>
</evidence>
<comment type="similarity">
    <text evidence="1">Belongs to the peptidase S33 family.</text>
</comment>
<dbReference type="InterPro" id="IPR013595">
    <property type="entry name" value="Pept_S33_TAP-like_C"/>
</dbReference>
<dbReference type="Proteomes" id="UP001499978">
    <property type="component" value="Unassembled WGS sequence"/>
</dbReference>
<evidence type="ECO:0000256" key="3">
    <source>
        <dbReference type="ARBA" id="ARBA00022801"/>
    </source>
</evidence>
<dbReference type="Gene3D" id="3.40.50.1820">
    <property type="entry name" value="alpha/beta hydrolase"/>
    <property type="match status" value="1"/>
</dbReference>
<dbReference type="InterPro" id="IPR051601">
    <property type="entry name" value="Serine_prot/Carboxylest_S33"/>
</dbReference>
<evidence type="ECO:0000256" key="4">
    <source>
        <dbReference type="SAM" id="SignalP"/>
    </source>
</evidence>
<dbReference type="RefSeq" id="WP_344173293.1">
    <property type="nucleotide sequence ID" value="NZ_BAAARY010000014.1"/>
</dbReference>
<dbReference type="SUPFAM" id="SSF53474">
    <property type="entry name" value="alpha/beta-Hydrolases"/>
    <property type="match status" value="1"/>
</dbReference>
<evidence type="ECO:0000259" key="5">
    <source>
        <dbReference type="Pfam" id="PF00561"/>
    </source>
</evidence>
<evidence type="ECO:0000313" key="8">
    <source>
        <dbReference type="Proteomes" id="UP001499978"/>
    </source>
</evidence>
<organism evidence="7 8">
    <name type="scientific">Pilimelia columellifera subsp. columellifera</name>
    <dbReference type="NCBI Taxonomy" id="706583"/>
    <lineage>
        <taxon>Bacteria</taxon>
        <taxon>Bacillati</taxon>
        <taxon>Actinomycetota</taxon>
        <taxon>Actinomycetes</taxon>
        <taxon>Micromonosporales</taxon>
        <taxon>Micromonosporaceae</taxon>
        <taxon>Pilimelia</taxon>
    </lineage>
</organism>
<keyword evidence="2 4" id="KW-0732">Signal</keyword>
<dbReference type="EMBL" id="BAAARY010000014">
    <property type="protein sequence ID" value="GAA2528106.1"/>
    <property type="molecule type" value="Genomic_DNA"/>
</dbReference>
<keyword evidence="3 7" id="KW-0378">Hydrolase</keyword>